<dbReference type="Proteomes" id="UP000197153">
    <property type="component" value="Chromosome 1"/>
</dbReference>
<feature type="domain" description="Flagellar basal-body/hook protein C-terminal" evidence="6">
    <location>
        <begin position="190"/>
        <end position="232"/>
    </location>
</feature>
<evidence type="ECO:0000259" key="5">
    <source>
        <dbReference type="Pfam" id="PF00460"/>
    </source>
</evidence>
<reference evidence="8 9" key="1">
    <citation type="submission" date="2017-06" db="EMBL/GenBank/DDBJ databases">
        <title>Complete genome sequence of Nitrospirillum amazonense strain CBAmC, an endophytic nitrogen-fixing and plant growth-promoting bacterium, isolated from sugarcane.</title>
        <authorList>
            <person name="Schwab S."/>
            <person name="dos Santos Teixeira K.R."/>
            <person name="Simoes Araujo J.L."/>
            <person name="Soares Vidal M."/>
            <person name="Borges de Freitas H.R."/>
            <person name="Rivello Crivelaro A.L."/>
            <person name="Bueno de Camargo Nunes A."/>
            <person name="dos Santos C.M."/>
            <person name="Palmeira da Silva Rosa D."/>
            <person name="da Silva Padilha D."/>
            <person name="da Silva E."/>
            <person name="Araujo Terra L."/>
            <person name="Soares Mendes V."/>
            <person name="Farinelli L."/>
            <person name="Magalhaes Cruz L."/>
            <person name="Baldani J.I."/>
        </authorList>
    </citation>
    <scope>NUCLEOTIDE SEQUENCE [LARGE SCALE GENOMIC DNA]</scope>
    <source>
        <strain evidence="8 9">CBAmC</strain>
    </source>
</reference>
<evidence type="ECO:0000259" key="7">
    <source>
        <dbReference type="Pfam" id="PF22692"/>
    </source>
</evidence>
<feature type="domain" description="Flagellar hook protein FlgE/F/G-like D1" evidence="7">
    <location>
        <begin position="81"/>
        <end position="147"/>
    </location>
</feature>
<evidence type="ECO:0000256" key="4">
    <source>
        <dbReference type="RuleBase" id="RU362116"/>
    </source>
</evidence>
<dbReference type="InterPro" id="IPR053967">
    <property type="entry name" value="LlgE_F_G-like_D1"/>
</dbReference>
<keyword evidence="9" id="KW-1185">Reference proteome</keyword>
<dbReference type="PANTHER" id="PTHR30435:SF19">
    <property type="entry name" value="FLAGELLAR BASAL-BODY ROD PROTEIN FLGG"/>
    <property type="match status" value="1"/>
</dbReference>
<comment type="subcellular location">
    <subcellularLocation>
        <location evidence="1 4">Bacterial flagellum basal body</location>
    </subcellularLocation>
</comment>
<dbReference type="InterPro" id="IPR001444">
    <property type="entry name" value="Flag_bb_rod_N"/>
</dbReference>
<dbReference type="GO" id="GO:0071978">
    <property type="term" value="P:bacterial-type flagellum-dependent swarming motility"/>
    <property type="evidence" value="ECO:0007669"/>
    <property type="project" value="TreeGrafter"/>
</dbReference>
<dbReference type="PANTHER" id="PTHR30435">
    <property type="entry name" value="FLAGELLAR PROTEIN"/>
    <property type="match status" value="1"/>
</dbReference>
<dbReference type="GO" id="GO:0030694">
    <property type="term" value="C:bacterial-type flagellum basal body, rod"/>
    <property type="evidence" value="ECO:0007669"/>
    <property type="project" value="UniProtKB-UniRule"/>
</dbReference>
<keyword evidence="8" id="KW-0969">Cilium</keyword>
<dbReference type="InterPro" id="IPR019776">
    <property type="entry name" value="Flagellar_basal_body_rod_CS"/>
</dbReference>
<dbReference type="NCBIfam" id="TIGR02490">
    <property type="entry name" value="flgF"/>
    <property type="match status" value="1"/>
</dbReference>
<dbReference type="EMBL" id="CP022110">
    <property type="protein sequence ID" value="ASG20828.1"/>
    <property type="molecule type" value="Genomic_DNA"/>
</dbReference>
<organism evidence="8 9">
    <name type="scientific">Nitrospirillum viridazoti CBAmc</name>
    <dbReference type="NCBI Taxonomy" id="1441467"/>
    <lineage>
        <taxon>Bacteria</taxon>
        <taxon>Pseudomonadati</taxon>
        <taxon>Pseudomonadota</taxon>
        <taxon>Alphaproteobacteria</taxon>
        <taxon>Rhodospirillales</taxon>
        <taxon>Azospirillaceae</taxon>
        <taxon>Nitrospirillum</taxon>
        <taxon>Nitrospirillum viridazoti</taxon>
    </lineage>
</organism>
<dbReference type="InterPro" id="IPR020013">
    <property type="entry name" value="Flagellar_FlgE/F/G"/>
</dbReference>
<evidence type="ECO:0000256" key="1">
    <source>
        <dbReference type="ARBA" id="ARBA00004117"/>
    </source>
</evidence>
<keyword evidence="8" id="KW-0282">Flagellum</keyword>
<dbReference type="Pfam" id="PF06429">
    <property type="entry name" value="Flg_bbr_C"/>
    <property type="match status" value="1"/>
</dbReference>
<dbReference type="RefSeq" id="WP_088871644.1">
    <property type="nucleotide sequence ID" value="NZ_CP022110.1"/>
</dbReference>
<keyword evidence="8" id="KW-0966">Cell projection</keyword>
<dbReference type="InterPro" id="IPR012836">
    <property type="entry name" value="FlgF"/>
</dbReference>
<dbReference type="InterPro" id="IPR037925">
    <property type="entry name" value="FlgE/F/G-like"/>
</dbReference>
<proteinExistence type="inferred from homology"/>
<protein>
    <recommendedName>
        <fullName evidence="4">Flagellar basal-body rod protein FlgF</fullName>
    </recommendedName>
</protein>
<dbReference type="Pfam" id="PF22692">
    <property type="entry name" value="LlgE_F_G_D1"/>
    <property type="match status" value="1"/>
</dbReference>
<evidence type="ECO:0000259" key="6">
    <source>
        <dbReference type="Pfam" id="PF06429"/>
    </source>
</evidence>
<dbReference type="InterPro" id="IPR010930">
    <property type="entry name" value="Flg_bb/hook_C_dom"/>
</dbReference>
<comment type="subunit">
    <text evidence="4">The basal body constitutes a major portion of the flagellar organelle and consists of five rings (E,L,P,S, and M) mounted on a central rod. The rod consists of about 26 subunits of FlgG in the distal portion, and FlgB, FlgC and FlgF are thought to build up the proximal portion of the rod with about 6 subunits each.</text>
</comment>
<evidence type="ECO:0000256" key="3">
    <source>
        <dbReference type="ARBA" id="ARBA00023143"/>
    </source>
</evidence>
<dbReference type="KEGG" id="nao:Y958_08410"/>
<gene>
    <name evidence="8" type="primary">flgF</name>
    <name evidence="8" type="ORF">Y958_08410</name>
</gene>
<comment type="similarity">
    <text evidence="2 4">Belongs to the flagella basal body rod proteins family.</text>
</comment>
<dbReference type="NCBIfam" id="TIGR03506">
    <property type="entry name" value="FlgEFG_subfam"/>
    <property type="match status" value="1"/>
</dbReference>
<dbReference type="Pfam" id="PF00460">
    <property type="entry name" value="Flg_bb_rod"/>
    <property type="match status" value="1"/>
</dbReference>
<feature type="domain" description="Flagellar basal body rod protein N-terminal" evidence="5">
    <location>
        <begin position="5"/>
        <end position="35"/>
    </location>
</feature>
<accession>A0A248JRW7</accession>
<evidence type="ECO:0000313" key="8">
    <source>
        <dbReference type="EMBL" id="ASG20828.1"/>
    </source>
</evidence>
<name>A0A248JRW7_9PROT</name>
<dbReference type="SUPFAM" id="SSF117143">
    <property type="entry name" value="Flagellar hook protein flgE"/>
    <property type="match status" value="1"/>
</dbReference>
<dbReference type="AlphaFoldDB" id="A0A248JRW7"/>
<evidence type="ECO:0000256" key="2">
    <source>
        <dbReference type="ARBA" id="ARBA00009677"/>
    </source>
</evidence>
<keyword evidence="3 4" id="KW-0975">Bacterial flagellum</keyword>
<sequence length="239" mass="26620">MENPIYVALSRQEALSRQLDVVANNIANMNTTGYKQQRMLFQEYLEKPARGERVSFVQDYGLMRDTRAGALQVTNNTLDLALKGDGYFTVETLSGPRYTRAGNFQLNDRREIVDQNGLPVLDTNDNRITVPDGTTDLKIQGDGTVMADRAQLGKLKIVSFDDQQQMQTLGGGLMTTTQTPRPSANPQVTQGAVEASNVQAIVESTVMIDVLRQYQMTQKLVDEEHDRIRNAISHLAKAQ</sequence>
<evidence type="ECO:0000313" key="9">
    <source>
        <dbReference type="Proteomes" id="UP000197153"/>
    </source>
</evidence>
<dbReference type="PROSITE" id="PS00588">
    <property type="entry name" value="FLAGELLA_BB_ROD"/>
    <property type="match status" value="1"/>
</dbReference>